<organism evidence="1 2">
    <name type="scientific">Erwinia phage phiEaP8</name>
    <dbReference type="NCBI Taxonomy" id="2178928"/>
    <lineage>
        <taxon>Viruses</taxon>
        <taxon>Duplodnaviria</taxon>
        <taxon>Heunggongvirae</taxon>
        <taxon>Uroviricota</taxon>
        <taxon>Caudoviricetes</taxon>
        <taxon>Schitoviridae</taxon>
        <taxon>Erskinevirinae</taxon>
        <taxon>Yonginvirus</taxon>
        <taxon>Yonginvirus EaP8</taxon>
    </lineage>
</organism>
<accession>A0A3G1QTP8</accession>
<dbReference type="KEGG" id="vg:55819099"/>
<reference evidence="1 2" key="1">
    <citation type="journal article" date="2018" name="Plant Pathol. J.">
        <title>Characterization of the Lytic Bacteriophage phiEaP-8 Effective against Both Erwinia amylovora and Erwinia pyrifoliae Causing Severe Diseases in Apple and Pear.</title>
        <authorList>
            <person name="Park J."/>
            <person name="Lee G.M."/>
            <person name="Kim D."/>
            <person name="Park D.H."/>
            <person name="Oh C.S."/>
        </authorList>
    </citation>
    <scope>NUCLEOTIDE SEQUENCE [LARGE SCALE GENOMIC DNA]</scope>
</reference>
<dbReference type="RefSeq" id="YP_009889599.1">
    <property type="nucleotide sequence ID" value="NC_049510.1"/>
</dbReference>
<keyword evidence="2" id="KW-1185">Reference proteome</keyword>
<dbReference type="Proteomes" id="UP000267934">
    <property type="component" value="Segment"/>
</dbReference>
<evidence type="ECO:0000313" key="2">
    <source>
        <dbReference type="Proteomes" id="UP000267934"/>
    </source>
</evidence>
<proteinExistence type="predicted"/>
<dbReference type="EMBL" id="MH160392">
    <property type="protein sequence ID" value="AWN06235.1"/>
    <property type="molecule type" value="Genomic_DNA"/>
</dbReference>
<evidence type="ECO:0000313" key="1">
    <source>
        <dbReference type="EMBL" id="AWN06235.1"/>
    </source>
</evidence>
<name>A0A3G1QTP8_9CAUD</name>
<dbReference type="GeneID" id="55819099"/>
<sequence length="85" mass="9614">MDVIQQALQNTEVRGNASREFHLSLTLLGLPDRIRGSFNLTENSVHLEEYELSKNGQWLKVDAQPMVINREVVTSAQVIYLDGES</sequence>
<protein>
    <submittedName>
        <fullName evidence="1">Uncharacterized protein</fullName>
    </submittedName>
</protein>